<name>A0A1I8BI12_MELHA</name>
<protein>
    <submittedName>
        <fullName evidence="2">Uncharacterized protein</fullName>
    </submittedName>
</protein>
<organism evidence="1 2">
    <name type="scientific">Meloidogyne hapla</name>
    <name type="common">Root-knot nematode worm</name>
    <dbReference type="NCBI Taxonomy" id="6305"/>
    <lineage>
        <taxon>Eukaryota</taxon>
        <taxon>Metazoa</taxon>
        <taxon>Ecdysozoa</taxon>
        <taxon>Nematoda</taxon>
        <taxon>Chromadorea</taxon>
        <taxon>Rhabditida</taxon>
        <taxon>Tylenchina</taxon>
        <taxon>Tylenchomorpha</taxon>
        <taxon>Tylenchoidea</taxon>
        <taxon>Meloidogynidae</taxon>
        <taxon>Meloidogyninae</taxon>
        <taxon>Meloidogyne</taxon>
    </lineage>
</organism>
<dbReference type="Proteomes" id="UP000095281">
    <property type="component" value="Unplaced"/>
</dbReference>
<evidence type="ECO:0000313" key="1">
    <source>
        <dbReference type="Proteomes" id="UP000095281"/>
    </source>
</evidence>
<sequence>MEINSVINCINNAQLLCYNKANIGLYEEIEFEIDLELLQELVLCAKAINCSNHRLAVNFNKNNIFSIGDTKEKYSQPFLLPNSVRPSFSSISIYSENNLIFNNFNNKKEFISNSTSTSDYYFDAQMEEIEYTIIPEINKNEKNSLINLKELNNNLIFMSS</sequence>
<dbReference type="AlphaFoldDB" id="A0A1I8BI12"/>
<reference evidence="2" key="1">
    <citation type="submission" date="2016-11" db="UniProtKB">
        <authorList>
            <consortium name="WormBaseParasite"/>
        </authorList>
    </citation>
    <scope>IDENTIFICATION</scope>
</reference>
<proteinExistence type="predicted"/>
<dbReference type="WBParaSite" id="MhA1_Contig2524.frz3.gene1">
    <property type="protein sequence ID" value="MhA1_Contig2524.frz3.gene1"/>
    <property type="gene ID" value="MhA1_Contig2524.frz3.gene1"/>
</dbReference>
<keyword evidence="1" id="KW-1185">Reference proteome</keyword>
<accession>A0A1I8BI12</accession>
<evidence type="ECO:0000313" key="2">
    <source>
        <dbReference type="WBParaSite" id="MhA1_Contig2524.frz3.gene1"/>
    </source>
</evidence>